<evidence type="ECO:0000313" key="1">
    <source>
        <dbReference type="EMBL" id="GIY37553.1"/>
    </source>
</evidence>
<gene>
    <name evidence="1" type="primary">X975_02324</name>
    <name evidence="1" type="ORF">CEXT_14911</name>
</gene>
<dbReference type="Proteomes" id="UP001054945">
    <property type="component" value="Unassembled WGS sequence"/>
</dbReference>
<proteinExistence type="predicted"/>
<keyword evidence="2" id="KW-1185">Reference proteome</keyword>
<dbReference type="AlphaFoldDB" id="A0AAV4ST05"/>
<evidence type="ECO:0000313" key="2">
    <source>
        <dbReference type="Proteomes" id="UP001054945"/>
    </source>
</evidence>
<accession>A0AAV4ST05</accession>
<name>A0AAV4ST05_CAEEX</name>
<sequence length="125" mass="14774">MEEFEIIFMLHFWNRVLRHFSKVNKILQSPNILLSSCANWYRSLLDILRGIREDFDVLEQQAKNTLPHTEYRTTRKIIRSKRQGNYKNSSDSDALDEHSSRDKFRIKSFISILDALESNLGRASI</sequence>
<organism evidence="1 2">
    <name type="scientific">Caerostris extrusa</name>
    <name type="common">Bark spider</name>
    <name type="synonym">Caerostris bankana</name>
    <dbReference type="NCBI Taxonomy" id="172846"/>
    <lineage>
        <taxon>Eukaryota</taxon>
        <taxon>Metazoa</taxon>
        <taxon>Ecdysozoa</taxon>
        <taxon>Arthropoda</taxon>
        <taxon>Chelicerata</taxon>
        <taxon>Arachnida</taxon>
        <taxon>Araneae</taxon>
        <taxon>Araneomorphae</taxon>
        <taxon>Entelegynae</taxon>
        <taxon>Araneoidea</taxon>
        <taxon>Araneidae</taxon>
        <taxon>Caerostris</taxon>
    </lineage>
</organism>
<dbReference type="EMBL" id="BPLR01010182">
    <property type="protein sequence ID" value="GIY37553.1"/>
    <property type="molecule type" value="Genomic_DNA"/>
</dbReference>
<comment type="caution">
    <text evidence="1">The sequence shown here is derived from an EMBL/GenBank/DDBJ whole genome shotgun (WGS) entry which is preliminary data.</text>
</comment>
<protein>
    <submittedName>
        <fullName evidence="1">Uncharacterized protein</fullName>
    </submittedName>
</protein>
<reference evidence="1 2" key="1">
    <citation type="submission" date="2021-06" db="EMBL/GenBank/DDBJ databases">
        <title>Caerostris extrusa draft genome.</title>
        <authorList>
            <person name="Kono N."/>
            <person name="Arakawa K."/>
        </authorList>
    </citation>
    <scope>NUCLEOTIDE SEQUENCE [LARGE SCALE GENOMIC DNA]</scope>
</reference>